<keyword evidence="1" id="KW-0479">Metal-binding</keyword>
<dbReference type="Gene3D" id="3.10.180.10">
    <property type="entry name" value="2,3-Dihydroxybiphenyl 1,2-Dioxygenase, domain 1"/>
    <property type="match status" value="1"/>
</dbReference>
<accession>V7I969</accession>
<dbReference type="STRING" id="994573.T472_0201365"/>
<dbReference type="GO" id="GO:0046872">
    <property type="term" value="F:metal ion binding"/>
    <property type="evidence" value="ECO:0007669"/>
    <property type="project" value="UniProtKB-KW"/>
</dbReference>
<evidence type="ECO:0000256" key="1">
    <source>
        <dbReference type="ARBA" id="ARBA00022723"/>
    </source>
</evidence>
<dbReference type="InterPro" id="IPR051785">
    <property type="entry name" value="MMCE/EMCE_epimerase"/>
</dbReference>
<dbReference type="Proteomes" id="UP000017747">
    <property type="component" value="Unassembled WGS sequence"/>
</dbReference>
<dbReference type="GO" id="GO:0046491">
    <property type="term" value="P:L-methylmalonyl-CoA metabolic process"/>
    <property type="evidence" value="ECO:0007669"/>
    <property type="project" value="TreeGrafter"/>
</dbReference>
<dbReference type="PROSITE" id="PS51819">
    <property type="entry name" value="VOC"/>
    <property type="match status" value="1"/>
</dbReference>
<name>V7I969_9CLOT</name>
<dbReference type="PANTHER" id="PTHR43048:SF3">
    <property type="entry name" value="METHYLMALONYL-COA EPIMERASE, MITOCHONDRIAL"/>
    <property type="match status" value="1"/>
</dbReference>
<protein>
    <recommendedName>
        <fullName evidence="2">VOC domain-containing protein</fullName>
    </recommendedName>
</protein>
<comment type="caution">
    <text evidence="3">The sequence shown here is derived from an EMBL/GenBank/DDBJ whole genome shotgun (WGS) entry which is preliminary data.</text>
</comment>
<dbReference type="Pfam" id="PF13669">
    <property type="entry name" value="Glyoxalase_4"/>
    <property type="match status" value="1"/>
</dbReference>
<proteinExistence type="predicted"/>
<evidence type="ECO:0000259" key="2">
    <source>
        <dbReference type="PROSITE" id="PS51819"/>
    </source>
</evidence>
<dbReference type="SUPFAM" id="SSF54593">
    <property type="entry name" value="Glyoxalase/Bleomycin resistance protein/Dihydroxybiphenyl dioxygenase"/>
    <property type="match status" value="1"/>
</dbReference>
<dbReference type="RefSeq" id="WP_023383429.1">
    <property type="nucleotide sequence ID" value="NZ_AXUN02000018.1"/>
</dbReference>
<evidence type="ECO:0000313" key="3">
    <source>
        <dbReference type="EMBL" id="ETA82378.1"/>
    </source>
</evidence>
<dbReference type="OrthoDB" id="192739at2"/>
<dbReference type="AlphaFoldDB" id="V7I969"/>
<dbReference type="GO" id="GO:0004493">
    <property type="term" value="F:methylmalonyl-CoA epimerase activity"/>
    <property type="evidence" value="ECO:0007669"/>
    <property type="project" value="TreeGrafter"/>
</dbReference>
<dbReference type="InterPro" id="IPR037523">
    <property type="entry name" value="VOC_core"/>
</dbReference>
<organism evidence="3 4">
    <name type="scientific">Youngiibacter fragilis 232.1</name>
    <dbReference type="NCBI Taxonomy" id="994573"/>
    <lineage>
        <taxon>Bacteria</taxon>
        <taxon>Bacillati</taxon>
        <taxon>Bacillota</taxon>
        <taxon>Clostridia</taxon>
        <taxon>Eubacteriales</taxon>
        <taxon>Clostridiaceae</taxon>
        <taxon>Youngiibacter</taxon>
    </lineage>
</organism>
<evidence type="ECO:0000313" key="4">
    <source>
        <dbReference type="Proteomes" id="UP000017747"/>
    </source>
</evidence>
<sequence>MEDKKEFNSHIKKISHICMVVKDMDKSIRTYEEVYGIGPWIMGGKDDFKYIPGTTYVHGKQVDFNGRLAICSMYNVDLELIQPMDENSHYAEFLREHGEGMHHIYVEIDNKDEFVKTVKDRGNETLFEGYVAVPPFTEQIYCTYYDMRKDLGMIVEIAPDPPVPIK</sequence>
<gene>
    <name evidence="3" type="ORF">T472_0201365</name>
</gene>
<keyword evidence="4" id="KW-1185">Reference proteome</keyword>
<dbReference type="eggNOG" id="COG0346">
    <property type="taxonomic scope" value="Bacteria"/>
</dbReference>
<dbReference type="PANTHER" id="PTHR43048">
    <property type="entry name" value="METHYLMALONYL-COA EPIMERASE"/>
    <property type="match status" value="1"/>
</dbReference>
<reference evidence="3 4" key="1">
    <citation type="journal article" date="2014" name="Genome Announc.">
        <title>Genome Sequence of Youngiibacter fragilis, the Type Strain of the Genus Youngiibacter.</title>
        <authorList>
            <person name="Wawrik C.B."/>
            <person name="Callaghan A.V."/>
            <person name="Stamps B.W."/>
            <person name="Wawrik B."/>
        </authorList>
    </citation>
    <scope>NUCLEOTIDE SEQUENCE [LARGE SCALE GENOMIC DNA]</scope>
    <source>
        <strain evidence="3 4">232.1</strain>
    </source>
</reference>
<dbReference type="InterPro" id="IPR029068">
    <property type="entry name" value="Glyas_Bleomycin-R_OHBP_Dase"/>
</dbReference>
<dbReference type="EMBL" id="AXUN02000018">
    <property type="protein sequence ID" value="ETA82378.1"/>
    <property type="molecule type" value="Genomic_DNA"/>
</dbReference>
<feature type="domain" description="VOC" evidence="2">
    <location>
        <begin position="13"/>
        <end position="160"/>
    </location>
</feature>